<comment type="function">
    <text evidence="8">Component of the SWR1 complex which mediates the ATP-dependent exchange of histone H2A for the H2A variant HZT1 leading to transcriptional regulation of selected genes by chromatin remodeling. Component of the NuA4 histone acetyltransferase complex which is involved in transcriptional activation of selected genes principally by acetylation of nucleosomal histone H4 and H2A. The NuA4 complex is also involved in DNA repair.</text>
</comment>
<keyword evidence="6" id="KW-0804">Transcription</keyword>
<dbReference type="InterPro" id="IPR001005">
    <property type="entry name" value="SANT/Myb"/>
</dbReference>
<feature type="coiled-coil region" evidence="9">
    <location>
        <begin position="253"/>
        <end position="280"/>
    </location>
</feature>
<accession>A0ABR3A1Y1</accession>
<protein>
    <recommendedName>
        <fullName evidence="3">SWR1-complex protein 4</fullName>
    </recommendedName>
</protein>
<feature type="region of interest" description="Disordered" evidence="10">
    <location>
        <begin position="1"/>
        <end position="41"/>
    </location>
</feature>
<sequence length="515" mass="58288">MAASAADVRSALSIAGPSNVNRSQQLKKQPTQTAKKPEGISRELYSLIGPSAPSLAAQLAKPRLKQKPNLGGGGKVKWEWRTFKNNARSDSLQLGHWVKATVDPESEYPFAKYNVQPTHYTWSQDEYSRHLEGQRSILTTAKPAHDIGIDKEWTKEETEYLFNLAKEYDLRWFVIFDRYDYPRGEKDPPRAIEDIKERYFSVCRKLARNRTWTDENAKNHLVNSMQYDKDREQMRKLYLTSLDSRTPEQLAEEEALFIEIKRLEQNERKFKREREELLRIIAGVESGLPDIVDDDPTISLSLDPKKRRKAMDLDVPPTPILTAPLMRRPQTLKNATYDAQHCIIRNEPSTTTPATKAAHTPSYMRSYKLPVPKAAIAPRVTQTLGELGIQHSRLVMPTKENCALLDSLLEATTALVETKKVVDKVEYDIKVLRSQLESRDPDDAEMDNGDGTASVADGMEFDDGDVETQRNGRAGSVASARSSRSRKLGRRSMSISSVDTSVTAPSRATKRQKRS</sequence>
<dbReference type="Proteomes" id="UP001437256">
    <property type="component" value="Unassembled WGS sequence"/>
</dbReference>
<dbReference type="EMBL" id="JBBXMP010000024">
    <property type="protein sequence ID" value="KAL0067613.1"/>
    <property type="molecule type" value="Genomic_DNA"/>
</dbReference>
<evidence type="ECO:0000259" key="11">
    <source>
        <dbReference type="SMART" id="SM00717"/>
    </source>
</evidence>
<dbReference type="InterPro" id="IPR032563">
    <property type="entry name" value="DAMP1_SANT-like"/>
</dbReference>
<feature type="compositionally biased region" description="Polar residues" evidence="10">
    <location>
        <begin position="495"/>
        <end position="506"/>
    </location>
</feature>
<evidence type="ECO:0000256" key="5">
    <source>
        <dbReference type="ARBA" id="ARBA00023015"/>
    </source>
</evidence>
<evidence type="ECO:0000256" key="3">
    <source>
        <dbReference type="ARBA" id="ARBA00019132"/>
    </source>
</evidence>
<evidence type="ECO:0000256" key="8">
    <source>
        <dbReference type="ARBA" id="ARBA00025264"/>
    </source>
</evidence>
<evidence type="ECO:0000256" key="9">
    <source>
        <dbReference type="SAM" id="Coils"/>
    </source>
</evidence>
<dbReference type="InterPro" id="IPR027109">
    <property type="entry name" value="Swc4/Dmap1"/>
</dbReference>
<comment type="caution">
    <text evidence="12">The sequence shown here is derived from an EMBL/GenBank/DDBJ whole genome shotgun (WGS) entry which is preliminary data.</text>
</comment>
<keyword evidence="4" id="KW-0156">Chromatin regulator</keyword>
<comment type="similarity">
    <text evidence="2">Belongs to the SWC4 family.</text>
</comment>
<dbReference type="SUPFAM" id="SSF46689">
    <property type="entry name" value="Homeodomain-like"/>
    <property type="match status" value="1"/>
</dbReference>
<dbReference type="SMART" id="SM00717">
    <property type="entry name" value="SANT"/>
    <property type="match status" value="1"/>
</dbReference>
<evidence type="ECO:0000256" key="1">
    <source>
        <dbReference type="ARBA" id="ARBA00004123"/>
    </source>
</evidence>
<keyword evidence="13" id="KW-1185">Reference proteome</keyword>
<feature type="compositionally biased region" description="Polar residues" evidence="10">
    <location>
        <begin position="16"/>
        <end position="34"/>
    </location>
</feature>
<evidence type="ECO:0000313" key="12">
    <source>
        <dbReference type="EMBL" id="KAL0067613.1"/>
    </source>
</evidence>
<keyword evidence="5" id="KW-0805">Transcription regulation</keyword>
<name>A0ABR3A1Y1_9AGAR</name>
<gene>
    <name evidence="12" type="primary">SWC4</name>
    <name evidence="12" type="ORF">AAF712_005328</name>
</gene>
<organism evidence="12 13">
    <name type="scientific">Marasmius tenuissimus</name>
    <dbReference type="NCBI Taxonomy" id="585030"/>
    <lineage>
        <taxon>Eukaryota</taxon>
        <taxon>Fungi</taxon>
        <taxon>Dikarya</taxon>
        <taxon>Basidiomycota</taxon>
        <taxon>Agaricomycotina</taxon>
        <taxon>Agaricomycetes</taxon>
        <taxon>Agaricomycetidae</taxon>
        <taxon>Agaricales</taxon>
        <taxon>Marasmiineae</taxon>
        <taxon>Marasmiaceae</taxon>
        <taxon>Marasmius</taxon>
    </lineage>
</organism>
<evidence type="ECO:0000256" key="2">
    <source>
        <dbReference type="ARBA" id="ARBA00006918"/>
    </source>
</evidence>
<proteinExistence type="inferred from homology"/>
<evidence type="ECO:0000256" key="7">
    <source>
        <dbReference type="ARBA" id="ARBA00023242"/>
    </source>
</evidence>
<evidence type="ECO:0000256" key="10">
    <source>
        <dbReference type="SAM" id="MobiDB-lite"/>
    </source>
</evidence>
<keyword evidence="9" id="KW-0175">Coiled coil</keyword>
<feature type="domain" description="Myb-like" evidence="11">
    <location>
        <begin position="149"/>
        <end position="205"/>
    </location>
</feature>
<dbReference type="Gene3D" id="1.10.10.60">
    <property type="entry name" value="Homeodomain-like"/>
    <property type="match status" value="1"/>
</dbReference>
<dbReference type="PANTHER" id="PTHR12855:SF10">
    <property type="entry name" value="DNA METHYLTRANSFERASE 1-ASSOCIATED PROTEIN 1"/>
    <property type="match status" value="1"/>
</dbReference>
<reference evidence="12 13" key="1">
    <citation type="submission" date="2024-05" db="EMBL/GenBank/DDBJ databases">
        <title>A draft genome resource for the thread blight pathogen Marasmius tenuissimus strain MS-2.</title>
        <authorList>
            <person name="Yulfo-Soto G.E."/>
            <person name="Baruah I.K."/>
            <person name="Amoako-Attah I."/>
            <person name="Bukari Y."/>
            <person name="Meinhardt L.W."/>
            <person name="Bailey B.A."/>
            <person name="Cohen S.P."/>
        </authorList>
    </citation>
    <scope>NUCLEOTIDE SEQUENCE [LARGE SCALE GENOMIC DNA]</scope>
    <source>
        <strain evidence="12 13">MS-2</strain>
    </source>
</reference>
<dbReference type="Pfam" id="PF16282">
    <property type="entry name" value="SANT_DAMP1_like"/>
    <property type="match status" value="1"/>
</dbReference>
<feature type="region of interest" description="Disordered" evidence="10">
    <location>
        <begin position="438"/>
        <end position="515"/>
    </location>
</feature>
<evidence type="ECO:0000256" key="6">
    <source>
        <dbReference type="ARBA" id="ARBA00023163"/>
    </source>
</evidence>
<comment type="subcellular location">
    <subcellularLocation>
        <location evidence="1">Nucleus</location>
    </subcellularLocation>
</comment>
<keyword evidence="7" id="KW-0539">Nucleus</keyword>
<evidence type="ECO:0000313" key="13">
    <source>
        <dbReference type="Proteomes" id="UP001437256"/>
    </source>
</evidence>
<dbReference type="PANTHER" id="PTHR12855">
    <property type="entry name" value="DNA METHYLTRANSFERASE 1-ASSOCIATED PROTEIN 1 FAMILY MEMBER"/>
    <property type="match status" value="1"/>
</dbReference>
<feature type="compositionally biased region" description="Low complexity" evidence="10">
    <location>
        <begin position="471"/>
        <end position="482"/>
    </location>
</feature>
<evidence type="ECO:0000256" key="4">
    <source>
        <dbReference type="ARBA" id="ARBA00022853"/>
    </source>
</evidence>
<dbReference type="InterPro" id="IPR009057">
    <property type="entry name" value="Homeodomain-like_sf"/>
</dbReference>